<dbReference type="PANTHER" id="PTHR43525:SF1">
    <property type="entry name" value="PROTEIN MALY"/>
    <property type="match status" value="1"/>
</dbReference>
<dbReference type="Gene3D" id="3.40.640.10">
    <property type="entry name" value="Type I PLP-dependent aspartate aminotransferase-like (Major domain)"/>
    <property type="match status" value="1"/>
</dbReference>
<comment type="caution">
    <text evidence="7">The sequence shown here is derived from an EMBL/GenBank/DDBJ whole genome shotgun (WGS) entry which is preliminary data.</text>
</comment>
<dbReference type="PANTHER" id="PTHR43525">
    <property type="entry name" value="PROTEIN MALY"/>
    <property type="match status" value="1"/>
</dbReference>
<dbReference type="STRING" id="1393034.HMPREF3192_01022"/>
<name>A0A133XS85_9ACTN</name>
<evidence type="ECO:0000256" key="2">
    <source>
        <dbReference type="ARBA" id="ARBA00012224"/>
    </source>
</evidence>
<dbReference type="RefSeq" id="WP_066305793.1">
    <property type="nucleotide sequence ID" value="NZ_KQ959507.1"/>
</dbReference>
<dbReference type="InterPro" id="IPR015422">
    <property type="entry name" value="PyrdxlP-dep_Trfase_small"/>
</dbReference>
<dbReference type="OrthoDB" id="3224382at2"/>
<feature type="domain" description="Aminotransferase class I/classII large" evidence="6">
    <location>
        <begin position="59"/>
        <end position="386"/>
    </location>
</feature>
<evidence type="ECO:0000256" key="5">
    <source>
        <dbReference type="ARBA" id="ARBA00037974"/>
    </source>
</evidence>
<proteinExistence type="inferred from homology"/>
<evidence type="ECO:0000256" key="1">
    <source>
        <dbReference type="ARBA" id="ARBA00001933"/>
    </source>
</evidence>
<dbReference type="InterPro" id="IPR015421">
    <property type="entry name" value="PyrdxlP-dep_Trfase_major"/>
</dbReference>
<dbReference type="EC" id="4.4.1.13" evidence="2"/>
<dbReference type="InterPro" id="IPR015424">
    <property type="entry name" value="PyrdxlP-dep_Trfase"/>
</dbReference>
<dbReference type="GO" id="GO:0047804">
    <property type="term" value="F:cysteine-S-conjugate beta-lyase activity"/>
    <property type="evidence" value="ECO:0007669"/>
    <property type="project" value="UniProtKB-EC"/>
</dbReference>
<dbReference type="InterPro" id="IPR004839">
    <property type="entry name" value="Aminotransferase_I/II_large"/>
</dbReference>
<reference evidence="8" key="1">
    <citation type="submission" date="2016-01" db="EMBL/GenBank/DDBJ databases">
        <authorList>
            <person name="Mitreva M."/>
            <person name="Pepin K.H."/>
            <person name="Mihindukulasuriya K.A."/>
            <person name="Fulton R."/>
            <person name="Fronick C."/>
            <person name="O'Laughlin M."/>
            <person name="Miner T."/>
            <person name="Herter B."/>
            <person name="Rosa B.A."/>
            <person name="Cordes M."/>
            <person name="Tomlinson C."/>
            <person name="Wollam A."/>
            <person name="Palsikar V.B."/>
            <person name="Mardis E.R."/>
            <person name="Wilson R.K."/>
        </authorList>
    </citation>
    <scope>NUCLEOTIDE SEQUENCE [LARGE SCALE GENOMIC DNA]</scope>
    <source>
        <strain evidence="8">DNF00019</strain>
    </source>
</reference>
<dbReference type="InterPro" id="IPR051798">
    <property type="entry name" value="Class-II_PLP-Dep_Aminotrans"/>
</dbReference>
<keyword evidence="8" id="KW-1185">Reference proteome</keyword>
<comment type="cofactor">
    <cofactor evidence="1">
        <name>pyridoxal 5'-phosphate</name>
        <dbReference type="ChEBI" id="CHEBI:597326"/>
    </cofactor>
</comment>
<dbReference type="Proteomes" id="UP000070675">
    <property type="component" value="Unassembled WGS sequence"/>
</dbReference>
<dbReference type="PATRIC" id="fig|1393034.3.peg.986"/>
<evidence type="ECO:0000259" key="6">
    <source>
        <dbReference type="Pfam" id="PF00155"/>
    </source>
</evidence>
<sequence length="406" mass="46080">MSSYDFTTRIDREGKGSSKWMLMHEQATKPLPEGIVPLSVADMEFFIAPEISRVLHNALDTTVLGYARPTDAYYDAVIAWQATQHDFSVKREWICTSPGVVPAFHAAIRVLTEPGDGVIIQQPVYYPFMNAITSNGRRIVNNALINDREALHYSIDFDDLEKKAADPQNKVLLLCSPHNPVGRVWTKEELRRMCDICFAHDVFIIADEIHNDIVMPGHEHTTLFILLDEDEKQHALVCTSPSKTFNLAGFQVSNIFIPNAEVRANFEQQFTQMGFGALNALGYLACRTAYEAGRPWFKELLACIEHNYQVISSLLANHLPELKVYPLEGTYLMWIDFGVWGLAQDELERFLHEEAFLFFDEGYIFGEEGSGFERVNLAAPTQILVEAFTRLIDAKKTFVLNEVNYS</sequence>
<dbReference type="EMBL" id="LSCR01000029">
    <property type="protein sequence ID" value="KXB33793.1"/>
    <property type="molecule type" value="Genomic_DNA"/>
</dbReference>
<dbReference type="InterPro" id="IPR027619">
    <property type="entry name" value="C-S_lyase_PatB-like"/>
</dbReference>
<evidence type="ECO:0000256" key="3">
    <source>
        <dbReference type="ARBA" id="ARBA00022898"/>
    </source>
</evidence>
<dbReference type="CDD" id="cd00609">
    <property type="entry name" value="AAT_like"/>
    <property type="match status" value="1"/>
</dbReference>
<protein>
    <recommendedName>
        <fullName evidence="2">cysteine-S-conjugate beta-lyase</fullName>
        <ecNumber evidence="2">4.4.1.13</ecNumber>
    </recommendedName>
</protein>
<evidence type="ECO:0000313" key="8">
    <source>
        <dbReference type="Proteomes" id="UP000070675"/>
    </source>
</evidence>
<keyword evidence="3" id="KW-0663">Pyridoxal phosphate</keyword>
<evidence type="ECO:0000256" key="4">
    <source>
        <dbReference type="ARBA" id="ARBA00023239"/>
    </source>
</evidence>
<accession>A0A133XS85</accession>
<dbReference type="AlphaFoldDB" id="A0A133XS85"/>
<dbReference type="NCBIfam" id="TIGR04350">
    <property type="entry name" value="C_S_lyase_PatB"/>
    <property type="match status" value="1"/>
</dbReference>
<comment type="similarity">
    <text evidence="5">Belongs to the class-II pyridoxal-phosphate-dependent aminotransferase family. MalY/PatB cystathionine beta-lyase subfamily.</text>
</comment>
<dbReference type="GO" id="GO:0030170">
    <property type="term" value="F:pyridoxal phosphate binding"/>
    <property type="evidence" value="ECO:0007669"/>
    <property type="project" value="InterPro"/>
</dbReference>
<dbReference type="SUPFAM" id="SSF53383">
    <property type="entry name" value="PLP-dependent transferases"/>
    <property type="match status" value="1"/>
</dbReference>
<keyword evidence="4" id="KW-0456">Lyase</keyword>
<gene>
    <name evidence="7" type="ORF">HMPREF3192_01022</name>
</gene>
<evidence type="ECO:0000313" key="7">
    <source>
        <dbReference type="EMBL" id="KXB33793.1"/>
    </source>
</evidence>
<dbReference type="Gene3D" id="3.90.1150.10">
    <property type="entry name" value="Aspartate Aminotransferase, domain 1"/>
    <property type="match status" value="1"/>
</dbReference>
<dbReference type="Pfam" id="PF00155">
    <property type="entry name" value="Aminotran_1_2"/>
    <property type="match status" value="1"/>
</dbReference>
<organism evidence="7 8">
    <name type="scientific">Atopobium deltae</name>
    <dbReference type="NCBI Taxonomy" id="1393034"/>
    <lineage>
        <taxon>Bacteria</taxon>
        <taxon>Bacillati</taxon>
        <taxon>Actinomycetota</taxon>
        <taxon>Coriobacteriia</taxon>
        <taxon>Coriobacteriales</taxon>
        <taxon>Atopobiaceae</taxon>
        <taxon>Atopobium</taxon>
    </lineage>
</organism>